<proteinExistence type="predicted"/>
<dbReference type="RefSeq" id="WP_091834816.1">
    <property type="nucleotide sequence ID" value="NZ_FOAN01000004.1"/>
</dbReference>
<dbReference type="AlphaFoldDB" id="A0A1H7QUN5"/>
<evidence type="ECO:0000313" key="3">
    <source>
        <dbReference type="EMBL" id="SEL51345.1"/>
    </source>
</evidence>
<dbReference type="EMBL" id="FOAN01000004">
    <property type="protein sequence ID" value="SEL51345.1"/>
    <property type="molecule type" value="Genomic_DNA"/>
</dbReference>
<protein>
    <recommendedName>
        <fullName evidence="5">Peptidase propeptide and YPEB domain-containing protein</fullName>
    </recommendedName>
</protein>
<organism evidence="3 4">
    <name type="scientific">Bosea lupini</name>
    <dbReference type="NCBI Taxonomy" id="1036779"/>
    <lineage>
        <taxon>Bacteria</taxon>
        <taxon>Pseudomonadati</taxon>
        <taxon>Pseudomonadota</taxon>
        <taxon>Alphaproteobacteria</taxon>
        <taxon>Hyphomicrobiales</taxon>
        <taxon>Boseaceae</taxon>
        <taxon>Bosea</taxon>
    </lineage>
</organism>
<feature type="chain" id="PRO_5011651401" description="Peptidase propeptide and YPEB domain-containing protein" evidence="2">
    <location>
        <begin position="23"/>
        <end position="132"/>
    </location>
</feature>
<feature type="region of interest" description="Disordered" evidence="1">
    <location>
        <begin position="25"/>
        <end position="76"/>
    </location>
</feature>
<keyword evidence="2" id="KW-0732">Signal</keyword>
<evidence type="ECO:0000256" key="1">
    <source>
        <dbReference type="SAM" id="MobiDB-lite"/>
    </source>
</evidence>
<feature type="signal peptide" evidence="2">
    <location>
        <begin position="1"/>
        <end position="22"/>
    </location>
</feature>
<accession>A0A1H7QUN5</accession>
<gene>
    <name evidence="3" type="ORF">SAMN04515666_104130</name>
</gene>
<name>A0A1H7QUN5_9HYPH</name>
<feature type="compositionally biased region" description="Pro residues" evidence="1">
    <location>
        <begin position="34"/>
        <end position="66"/>
    </location>
</feature>
<keyword evidence="4" id="KW-1185">Reference proteome</keyword>
<sequence>MLTRRFVLTACLGLVPTGSVMAQALSGGIGAPPRAVPPPGPGPGPGPAPAPDLAPPPPRAPRPPAPAYDDDDGDYGISRRDAVRIARRRGVVDVENVSRRRGVWIVSGIDDEGDGIRVVVNDEGYVVDVRRD</sequence>
<evidence type="ECO:0008006" key="5">
    <source>
        <dbReference type="Google" id="ProtNLM"/>
    </source>
</evidence>
<reference evidence="4" key="1">
    <citation type="submission" date="2016-10" db="EMBL/GenBank/DDBJ databases">
        <authorList>
            <person name="Varghese N."/>
            <person name="Submissions S."/>
        </authorList>
    </citation>
    <scope>NUCLEOTIDE SEQUENCE [LARGE SCALE GENOMIC DNA]</scope>
    <source>
        <strain evidence="4">LMG 26383,CCUG 61248,R- 45681</strain>
    </source>
</reference>
<evidence type="ECO:0000313" key="4">
    <source>
        <dbReference type="Proteomes" id="UP000199664"/>
    </source>
</evidence>
<evidence type="ECO:0000256" key="2">
    <source>
        <dbReference type="SAM" id="SignalP"/>
    </source>
</evidence>
<dbReference type="Proteomes" id="UP000199664">
    <property type="component" value="Unassembled WGS sequence"/>
</dbReference>